<reference evidence="8" key="1">
    <citation type="journal article" date="1995" name="Mol. Microbiol.">
        <title>Pilus biogenesis and epithelial cell adherence of Neisseria gonorrhoeae pilC double knock-out mutants.</title>
        <authorList>
            <person name="Rudel T."/>
            <person name="Boxberger H.J."/>
            <person name="Meyer T.F."/>
        </authorList>
    </citation>
    <scope>NUCLEOTIDE SEQUENCE</scope>
    <source>
        <strain evidence="8">MS11</strain>
    </source>
</reference>
<gene>
    <name evidence="8" type="primary">pilE1</name>
</gene>
<evidence type="ECO:0000256" key="3">
    <source>
        <dbReference type="ARBA" id="ARBA00022481"/>
    </source>
</evidence>
<dbReference type="InterPro" id="IPR012902">
    <property type="entry name" value="N_methyl_site"/>
</dbReference>
<evidence type="ECO:0000256" key="1">
    <source>
        <dbReference type="ARBA" id="ARBA00005233"/>
    </source>
</evidence>
<dbReference type="Pfam" id="PF00114">
    <property type="entry name" value="Pilin"/>
    <property type="match status" value="1"/>
</dbReference>
<dbReference type="GO" id="GO:0007155">
    <property type="term" value="P:cell adhesion"/>
    <property type="evidence" value="ECO:0007669"/>
    <property type="project" value="UniProtKB-KW"/>
</dbReference>
<organism evidence="8">
    <name type="scientific">Neisseria gonorrhoeae</name>
    <dbReference type="NCBI Taxonomy" id="485"/>
    <lineage>
        <taxon>Bacteria</taxon>
        <taxon>Pseudomonadati</taxon>
        <taxon>Pseudomonadota</taxon>
        <taxon>Betaproteobacteria</taxon>
        <taxon>Neisseriales</taxon>
        <taxon>Neisseriaceae</taxon>
        <taxon>Neisseria</taxon>
    </lineage>
</organism>
<evidence type="ECO:0000256" key="6">
    <source>
        <dbReference type="RuleBase" id="RU000389"/>
    </source>
</evidence>
<keyword evidence="3" id="KW-0488">Methylation</keyword>
<dbReference type="GO" id="GO:0009289">
    <property type="term" value="C:pilus"/>
    <property type="evidence" value="ECO:0007669"/>
    <property type="project" value="InterPro"/>
</dbReference>
<evidence type="ECO:0000256" key="2">
    <source>
        <dbReference type="ARBA" id="ARBA00011156"/>
    </source>
</evidence>
<keyword evidence="6" id="KW-0281">Fimbrium</keyword>
<keyword evidence="7" id="KW-0472">Membrane</keyword>
<proteinExistence type="inferred from homology"/>
<keyword evidence="7" id="KW-0812">Transmembrane</keyword>
<keyword evidence="4" id="KW-0130">Cell adhesion</keyword>
<dbReference type="PIR" id="S57416">
    <property type="entry name" value="S57416"/>
</dbReference>
<dbReference type="Pfam" id="PF07963">
    <property type="entry name" value="N_methyl"/>
    <property type="match status" value="1"/>
</dbReference>
<name>Q59609_NEIGO</name>
<dbReference type="SUPFAM" id="SSF54523">
    <property type="entry name" value="Pili subunits"/>
    <property type="match status" value="1"/>
</dbReference>
<accession>Q59609</accession>
<dbReference type="PANTHER" id="PTHR30093:SF34">
    <property type="entry name" value="PREPILIN PEPTIDASE-DEPENDENT PROTEIN D"/>
    <property type="match status" value="1"/>
</dbReference>
<dbReference type="PANTHER" id="PTHR30093">
    <property type="entry name" value="GENERAL SECRETION PATHWAY PROTEIN G"/>
    <property type="match status" value="1"/>
</dbReference>
<dbReference type="Gene3D" id="3.30.700.10">
    <property type="entry name" value="Glycoprotein, Type 4 Pilin"/>
    <property type="match status" value="1"/>
</dbReference>
<dbReference type="InterPro" id="IPR001082">
    <property type="entry name" value="Pilin"/>
</dbReference>
<evidence type="ECO:0000313" key="8">
    <source>
        <dbReference type="EMBL" id="CAA88932.1"/>
    </source>
</evidence>
<keyword evidence="7" id="KW-1133">Transmembrane helix</keyword>
<reference evidence="8" key="2">
    <citation type="submission" date="1995-04" db="EMBL/GenBank/DDBJ databases">
        <title>Role of pili and PilC protein in natural competence for transformation of Neisseria gonorrhoeae.</title>
        <authorList>
            <person name="Rudel T."/>
            <person name="facius D."/>
            <person name="Barten R."/>
            <person name="Scheuerpflug I."/>
            <person name="Nonnenmacher E."/>
            <person name="Meyer T.F."/>
        </authorList>
    </citation>
    <scope>NUCLEOTIDE SEQUENCE</scope>
    <source>
        <strain evidence="8">MS11</strain>
    </source>
</reference>
<evidence type="ECO:0000256" key="4">
    <source>
        <dbReference type="ARBA" id="ARBA00022889"/>
    </source>
</evidence>
<dbReference type="PROSITE" id="PS00409">
    <property type="entry name" value="PROKAR_NTER_METHYL"/>
    <property type="match status" value="1"/>
</dbReference>
<dbReference type="InterPro" id="IPR045584">
    <property type="entry name" value="Pilin-like"/>
</dbReference>
<sequence>MNTLQKGFTLIELMIVIAIVGILAAVALPAYQDYTARAQVSEAILLAEGQKSAVTEYYLNHGEWPKDNGAAGVASSPTDIKGKYVQSVTVANGVVTAQMKSDGVNKEIKNKKLSLWAKRENGSVKWFCGQPVTRNAKANDTVAADGTGNDKIETKHLPSTCRDNFDAS</sequence>
<comment type="subunit">
    <text evidence="2">The pili are polar flexible filaments of about 5.4 nanometers diameter and 2.5 micrometers average length; they consist of only a single polypeptide chain arranged in a helical configuration of five subunits per turn in the assembled pilus.</text>
</comment>
<dbReference type="EMBL" id="Z49122">
    <property type="protein sequence ID" value="CAA88932.1"/>
    <property type="molecule type" value="Genomic_DNA"/>
</dbReference>
<protein>
    <submittedName>
        <fullName evidence="8">PilE/Pilin</fullName>
    </submittedName>
</protein>
<evidence type="ECO:0000256" key="5">
    <source>
        <dbReference type="ARBA" id="ARBA00023157"/>
    </source>
</evidence>
<feature type="transmembrane region" description="Helical" evidence="7">
    <location>
        <begin position="7"/>
        <end position="31"/>
    </location>
</feature>
<comment type="similarity">
    <text evidence="1 6">Belongs to the N-Me-Phe pilin family.</text>
</comment>
<dbReference type="AlphaFoldDB" id="Q59609"/>
<dbReference type="NCBIfam" id="TIGR02532">
    <property type="entry name" value="IV_pilin_GFxxxE"/>
    <property type="match status" value="1"/>
</dbReference>
<evidence type="ECO:0000256" key="7">
    <source>
        <dbReference type="SAM" id="Phobius"/>
    </source>
</evidence>
<keyword evidence="5" id="KW-1015">Disulfide bond</keyword>